<protein>
    <submittedName>
        <fullName evidence="1">Uncharacterized protein</fullName>
    </submittedName>
</protein>
<dbReference type="AlphaFoldDB" id="A0A6M3L7W7"/>
<proteinExistence type="predicted"/>
<name>A0A6M3L7W7_9ZZZZ</name>
<organism evidence="1">
    <name type="scientific">viral metagenome</name>
    <dbReference type="NCBI Taxonomy" id="1070528"/>
    <lineage>
        <taxon>unclassified sequences</taxon>
        <taxon>metagenomes</taxon>
        <taxon>organismal metagenomes</taxon>
    </lineage>
</organism>
<evidence type="ECO:0000313" key="1">
    <source>
        <dbReference type="EMBL" id="QJA90720.1"/>
    </source>
</evidence>
<gene>
    <name evidence="1" type="ORF">MM415B03595_0015</name>
</gene>
<dbReference type="EMBL" id="MT142932">
    <property type="protein sequence ID" value="QJA90720.1"/>
    <property type="molecule type" value="Genomic_DNA"/>
</dbReference>
<reference evidence="1" key="1">
    <citation type="submission" date="2020-03" db="EMBL/GenBank/DDBJ databases">
        <title>The deep terrestrial virosphere.</title>
        <authorList>
            <person name="Holmfeldt K."/>
            <person name="Nilsson E."/>
            <person name="Simone D."/>
            <person name="Lopez-Fernandez M."/>
            <person name="Wu X."/>
            <person name="de Brujin I."/>
            <person name="Lundin D."/>
            <person name="Andersson A."/>
            <person name="Bertilsson S."/>
            <person name="Dopson M."/>
        </authorList>
    </citation>
    <scope>NUCLEOTIDE SEQUENCE</scope>
    <source>
        <strain evidence="1">MM415B03595</strain>
    </source>
</reference>
<sequence>MMWIMFGFGLSIGAGVGLVLAGLLRAGKDTDKMMDEYFREHEGDDVDD</sequence>
<accession>A0A6M3L7W7</accession>